<protein>
    <recommendedName>
        <fullName evidence="8">AAA+ ATPase domain-containing protein</fullName>
    </recommendedName>
</protein>
<accession>A0A2R7Y7V7</accession>
<dbReference type="InterPro" id="IPR052040">
    <property type="entry name" value="GTPase/Isobutyryl-CoA_mutase"/>
</dbReference>
<dbReference type="Gene3D" id="3.40.50.300">
    <property type="entry name" value="P-loop containing nucleotide triphosphate hydrolases"/>
    <property type="match status" value="1"/>
</dbReference>
<keyword evidence="4" id="KW-0342">GTP-binding</keyword>
<evidence type="ECO:0000256" key="5">
    <source>
        <dbReference type="ARBA" id="ARBA00023186"/>
    </source>
</evidence>
<dbReference type="PANTHER" id="PTHR43087">
    <property type="entry name" value="LYSINE/ARGININE/ORNITHINE TRANSPORT SYSTEM KINASE"/>
    <property type="match status" value="1"/>
</dbReference>
<comment type="caution">
    <text evidence="6">The sequence shown here is derived from an EMBL/GenBank/DDBJ whole genome shotgun (WGS) entry which is preliminary data.</text>
</comment>
<evidence type="ECO:0000256" key="2">
    <source>
        <dbReference type="ARBA" id="ARBA00022741"/>
    </source>
</evidence>
<evidence type="ECO:0000313" key="7">
    <source>
        <dbReference type="Proteomes" id="UP000244093"/>
    </source>
</evidence>
<keyword evidence="3" id="KW-0378">Hydrolase</keyword>
<organism evidence="6 7">
    <name type="scientific">Zestosphaera tikiterensis</name>
    <dbReference type="NCBI Taxonomy" id="1973259"/>
    <lineage>
        <taxon>Archaea</taxon>
        <taxon>Thermoproteota</taxon>
        <taxon>Thermoprotei</taxon>
        <taxon>Desulfurococcales</taxon>
        <taxon>Desulfurococcaceae</taxon>
        <taxon>Zestosphaera</taxon>
    </lineage>
</organism>
<dbReference type="InterPro" id="IPR005129">
    <property type="entry name" value="GTPase_ArgK"/>
</dbReference>
<proteinExistence type="inferred from homology"/>
<name>A0A2R7Y7V7_9CREN</name>
<evidence type="ECO:0000256" key="4">
    <source>
        <dbReference type="ARBA" id="ARBA00023134"/>
    </source>
</evidence>
<dbReference type="PANTHER" id="PTHR43087:SF1">
    <property type="entry name" value="LAO_AO TRANSPORT SYSTEM ATPASE"/>
    <property type="match status" value="1"/>
</dbReference>
<evidence type="ECO:0000256" key="3">
    <source>
        <dbReference type="ARBA" id="ARBA00022801"/>
    </source>
</evidence>
<dbReference type="SUPFAM" id="SSF52540">
    <property type="entry name" value="P-loop containing nucleoside triphosphate hydrolases"/>
    <property type="match status" value="1"/>
</dbReference>
<dbReference type="GO" id="GO:0003924">
    <property type="term" value="F:GTPase activity"/>
    <property type="evidence" value="ECO:0007669"/>
    <property type="project" value="InterPro"/>
</dbReference>
<keyword evidence="5" id="KW-0143">Chaperone</keyword>
<dbReference type="AlphaFoldDB" id="A0A2R7Y7V7"/>
<dbReference type="NCBIfam" id="TIGR00750">
    <property type="entry name" value="lao"/>
    <property type="match status" value="1"/>
</dbReference>
<keyword evidence="2" id="KW-0547">Nucleotide-binding</keyword>
<dbReference type="InterPro" id="IPR027417">
    <property type="entry name" value="P-loop_NTPase"/>
</dbReference>
<evidence type="ECO:0000313" key="6">
    <source>
        <dbReference type="EMBL" id="PUA33608.1"/>
    </source>
</evidence>
<reference evidence="6 7" key="1">
    <citation type="journal article" date="2018" name="Syst. Appl. Microbiol.">
        <title>A new symbiotic nanoarchaeote (Candidatus Nanoclepta minutus) and its host (Zestosphaera tikiterensis gen. nov., sp. nov.) from a New Zealand hot spring.</title>
        <authorList>
            <person name="St John E."/>
            <person name="Liu Y."/>
            <person name="Podar M."/>
            <person name="Stott M.B."/>
            <person name="Meneghin J."/>
            <person name="Chen Z."/>
            <person name="Lagutin K."/>
            <person name="Mitchell K."/>
            <person name="Reysenbach A.L."/>
        </authorList>
    </citation>
    <scope>NUCLEOTIDE SEQUENCE [LARGE SCALE GENOMIC DNA]</scope>
    <source>
        <strain evidence="6">NZ3</strain>
    </source>
</reference>
<comment type="similarity">
    <text evidence="1">Belongs to the SIMIBI class G3E GTPase family. ArgK/MeaB subfamily.</text>
</comment>
<sequence length="320" mass="35408">MSDVEYLVRKSKEFDKAAISKLISAIEENPLKSFQILKYFVRDEFVKTHVIGFTGSAGVGKSTLVSAVTQLLSQEGYRVAILAVDPKSPFTGGAILGDRVRMKSLPQTAFMRSMTTYEEEALPLKVLLCVELLEGIGFDYILIETPGVGQFNTRVVKTADTVAVVLMPEAGDEIQALKAGIMEIGDIYVINKADLPGANITFGQVEFAISGVVKNGWTPKIVMTSAISLHNVKPLIQVIKERENHIMKTDFMQNKRKARRSLELELTILETVKEGIKEILKNRPELLTAFEKVLKGNENLTNLLTTVKENLINIDPGINQ</sequence>
<dbReference type="EMBL" id="NBVN01000002">
    <property type="protein sequence ID" value="PUA33608.1"/>
    <property type="molecule type" value="Genomic_DNA"/>
</dbReference>
<evidence type="ECO:0008006" key="8">
    <source>
        <dbReference type="Google" id="ProtNLM"/>
    </source>
</evidence>
<evidence type="ECO:0000256" key="1">
    <source>
        <dbReference type="ARBA" id="ARBA00009625"/>
    </source>
</evidence>
<dbReference type="Pfam" id="PF03308">
    <property type="entry name" value="MeaB"/>
    <property type="match status" value="1"/>
</dbReference>
<dbReference type="Proteomes" id="UP000244093">
    <property type="component" value="Unassembled WGS sequence"/>
</dbReference>
<dbReference type="GO" id="GO:0005525">
    <property type="term" value="F:GTP binding"/>
    <property type="evidence" value="ECO:0007669"/>
    <property type="project" value="UniProtKB-KW"/>
</dbReference>
<gene>
    <name evidence="6" type="ORF">B7O98_04115</name>
</gene>